<feature type="compositionally biased region" description="Pro residues" evidence="1">
    <location>
        <begin position="1696"/>
        <end position="1709"/>
    </location>
</feature>
<organism evidence="3 4">
    <name type="scientific">Prorocentrum cordatum</name>
    <dbReference type="NCBI Taxonomy" id="2364126"/>
    <lineage>
        <taxon>Eukaryota</taxon>
        <taxon>Sar</taxon>
        <taxon>Alveolata</taxon>
        <taxon>Dinophyceae</taxon>
        <taxon>Prorocentrales</taxon>
        <taxon>Prorocentraceae</taxon>
        <taxon>Prorocentrum</taxon>
    </lineage>
</organism>
<feature type="region of interest" description="Disordered" evidence="1">
    <location>
        <begin position="1653"/>
        <end position="1721"/>
    </location>
</feature>
<feature type="transmembrane region" description="Helical" evidence="2">
    <location>
        <begin position="788"/>
        <end position="813"/>
    </location>
</feature>
<reference evidence="3" key="1">
    <citation type="submission" date="2023-10" db="EMBL/GenBank/DDBJ databases">
        <authorList>
            <person name="Chen Y."/>
            <person name="Shah S."/>
            <person name="Dougan E. K."/>
            <person name="Thang M."/>
            <person name="Chan C."/>
        </authorList>
    </citation>
    <scope>NUCLEOTIDE SEQUENCE [LARGE SCALE GENOMIC DNA]</scope>
</reference>
<feature type="transmembrane region" description="Helical" evidence="2">
    <location>
        <begin position="819"/>
        <end position="839"/>
    </location>
</feature>
<feature type="region of interest" description="Disordered" evidence="1">
    <location>
        <begin position="391"/>
        <end position="417"/>
    </location>
</feature>
<evidence type="ECO:0000313" key="4">
    <source>
        <dbReference type="Proteomes" id="UP001189429"/>
    </source>
</evidence>
<dbReference type="Proteomes" id="UP001189429">
    <property type="component" value="Unassembled WGS sequence"/>
</dbReference>
<gene>
    <name evidence="3" type="ORF">PCOR1329_LOCUS32966</name>
</gene>
<feature type="transmembrane region" description="Helical" evidence="2">
    <location>
        <begin position="851"/>
        <end position="871"/>
    </location>
</feature>
<accession>A0ABN9SVQ2</accession>
<protein>
    <recommendedName>
        <fullName evidence="5">1,3-beta-glucan synthase</fullName>
    </recommendedName>
</protein>
<evidence type="ECO:0000256" key="1">
    <source>
        <dbReference type="SAM" id="MobiDB-lite"/>
    </source>
</evidence>
<feature type="transmembrane region" description="Helical" evidence="2">
    <location>
        <begin position="324"/>
        <end position="346"/>
    </location>
</feature>
<evidence type="ECO:0000256" key="2">
    <source>
        <dbReference type="SAM" id="Phobius"/>
    </source>
</evidence>
<name>A0ABN9SVQ2_9DINO</name>
<feature type="compositionally biased region" description="Low complexity" evidence="1">
    <location>
        <begin position="1710"/>
        <end position="1721"/>
    </location>
</feature>
<feature type="compositionally biased region" description="Polar residues" evidence="1">
    <location>
        <begin position="397"/>
        <end position="409"/>
    </location>
</feature>
<feature type="region of interest" description="Disordered" evidence="1">
    <location>
        <begin position="289"/>
        <end position="317"/>
    </location>
</feature>
<evidence type="ECO:0000313" key="3">
    <source>
        <dbReference type="EMBL" id="CAK0836499.1"/>
    </source>
</evidence>
<keyword evidence="2" id="KW-0812">Transmembrane</keyword>
<feature type="transmembrane region" description="Helical" evidence="2">
    <location>
        <begin position="917"/>
        <end position="938"/>
    </location>
</feature>
<sequence>MRERQISSDERCDWLQRASVAEDTELAEQMADKFSDLRWLEAQVGLAADLAEAARCGDLDKVMEVLTDGKLMLDNWRSGPSLRSVNEALAAGIERTLHQHPGKIVFSAVDAVHLFGPGSALLCLENLGFDVRPVAAGEDLGCEPPKAAAAGGQGAKERPPRQCLMPPDLAQPASCGAFAAQLGHRLGGDVLHGRHMSHERCDACLADDVSCTCNVTWQNDSAFARLCEDMTVGDVYGQVYELDFTRRGGGQEKTIRGLYQKCYASSCDQDMVALRALREWHASDPSLLHGSVDLRPRRGPGPVSTSPEPEPPGEARRADAWPPWAWALFLGTCACCAATLAASWWLRRGKLAGHGRRKATSAVPTAPPPPRAREPGFLAAARHGDAWDEQLPLNASFGPQQEGQTSPRSPGSPLPADAAPVWLPVFSRAVQIQQALQGAGESAAQQMREALRGIKAQADSFQPMEMGTLSPTAAQVRQSPRQHAARARIEQQPERAHQTFASQPTNLIKGGTGIGRSNSWLAIAGTLGIKEEARRGDSLARGLRLATRRQAAVDFGWLGTPFGAGDGGWEPIEAWLQEPKGEKAALAEAQKRLANKFKKEGRCRKFPKDANRATRGIALDEFIYRPGGAAAEEKAGAAGPLREPLLAAAQAGPCPEGAQRRAWCGLSARRGEEYALRGSIPRGRTGRRTDRDAVRENAKEDERQPVKYLESFKTFYRTLNLSLRVAFWCTVFGVPVYSQVVHEVFFGSERCEATQLGRYVLDVNGAGRQVLVPYEDPRQGRGGRERDVWCGFVPLAFLHYWPNVIQMVIYTVYQNSGQTVMLAWQGLVGTVLAIINITVMTRIWPQGAKDAGYIPLVAWVDCLSLIFLMLISKCETNTIKFGLTWHVFFMMSYMDPHTGLRAGDLPTGVPGLEWDSAATAVLLTTAVGAALAVLATLLPYPMLNVTRIDDDAQNVINAIENIWEDAIVYFGGRSPSAKRYQIEAKIMQVSCTIQKNEGDLEASWWETLDLFRFKNKRALYKALDIEFEKGRRINQVLYAMKGCIIEAQFDQDHRSFMDRRMTMAAADLKREAMEMLHDSAHFCEDGVIDDDEREQLLQGVARIKHCQVALLLMFEEKLAAIGDIAAHADTAFNNCIIFIYSLSVFAWRVSEFAEKHLADKTPRQRESCSRYLCGPFINAWSCLGEVEHRNFAIRHAGTTFDVNAKRLIGVSLGNVFPILIMAVINLYNCTSNVRAVLQPVSIFLYLFMFDYVHFASYQWHHVGLSAAAFGCTSLFVPCRHTRGTTSESELAAGYEQVAQMTFAIVIQIVVDSIMKSRNTRETAIAHTHHLGEAIQDGFRAYFSGGDAESRESPSPDGGSSGVHSHLAHLSTMKSCIGPADKFRHMVNPNLAVVPGPRTPFKHELYESAIESMKLVVSDYEMICMCCQIAPGDELVFKQWGSLEGFLRSLPLMAELRLDFMCVLGLTRRALDVLLHHGTEDVVQDREPAEIEGIVHLHELAGMATLFEQAKQSAGAAFLQPDASANPSKAAFAIGCGGSGEDLGFGFRLTSGRAISEVAASSPAAQAGMSERHLGWIVTHVDGRCTLSSPPSAHAAQEPAAAGAPDAAVALGATPRAGQRVVVTARAPQALWADPRVRLIVTLEALQNARKHIPRKSFGLHPDEHPVGDQGASGRDPPPREAPAAAGRPARAREFAPRPPSLPRPGPRPGPLGRRIPYLGSA</sequence>
<comment type="caution">
    <text evidence="3">The sequence shown here is derived from an EMBL/GenBank/DDBJ whole genome shotgun (WGS) entry which is preliminary data.</text>
</comment>
<feature type="transmembrane region" description="Helical" evidence="2">
    <location>
        <begin position="1207"/>
        <end position="1227"/>
    </location>
</feature>
<keyword evidence="2" id="KW-1133">Transmembrane helix</keyword>
<keyword evidence="4" id="KW-1185">Reference proteome</keyword>
<feature type="compositionally biased region" description="Basic and acidic residues" evidence="1">
    <location>
        <begin position="687"/>
        <end position="700"/>
    </location>
</feature>
<dbReference type="EMBL" id="CAUYUJ010013625">
    <property type="protein sequence ID" value="CAK0836499.1"/>
    <property type="molecule type" value="Genomic_DNA"/>
</dbReference>
<feature type="region of interest" description="Disordered" evidence="1">
    <location>
        <begin position="678"/>
        <end position="700"/>
    </location>
</feature>
<keyword evidence="2" id="KW-0472">Membrane</keyword>
<feature type="region of interest" description="Disordered" evidence="1">
    <location>
        <begin position="355"/>
        <end position="376"/>
    </location>
</feature>
<evidence type="ECO:0008006" key="5">
    <source>
        <dbReference type="Google" id="ProtNLM"/>
    </source>
</evidence>
<feature type="transmembrane region" description="Helical" evidence="2">
    <location>
        <begin position="1233"/>
        <end position="1252"/>
    </location>
</feature>
<proteinExistence type="predicted"/>